<dbReference type="RefSeq" id="WP_147705527.1">
    <property type="nucleotide sequence ID" value="NZ_VDUY01000007.1"/>
</dbReference>
<name>A0A5C8NTB4_9BURK</name>
<dbReference type="InterPro" id="IPR021292">
    <property type="entry name" value="DUF2863"/>
</dbReference>
<keyword evidence="2" id="KW-1185">Reference proteome</keyword>
<dbReference type="AlphaFoldDB" id="A0A5C8NTB4"/>
<dbReference type="Proteomes" id="UP000321548">
    <property type="component" value="Unassembled WGS sequence"/>
</dbReference>
<dbReference type="OrthoDB" id="5291868at2"/>
<proteinExistence type="predicted"/>
<protein>
    <submittedName>
        <fullName evidence="1">DUF2863 family protein</fullName>
    </submittedName>
</protein>
<evidence type="ECO:0000313" key="1">
    <source>
        <dbReference type="EMBL" id="TXL63833.1"/>
    </source>
</evidence>
<accession>A0A5C8NTB4</accession>
<comment type="caution">
    <text evidence="1">The sequence shown here is derived from an EMBL/GenBank/DDBJ whole genome shotgun (WGS) entry which is preliminary data.</text>
</comment>
<dbReference type="EMBL" id="VDUY01000007">
    <property type="protein sequence ID" value="TXL63833.1"/>
    <property type="molecule type" value="Genomic_DNA"/>
</dbReference>
<organism evidence="1 2">
    <name type="scientific">Zeimonas arvi</name>
    <dbReference type="NCBI Taxonomy" id="2498847"/>
    <lineage>
        <taxon>Bacteria</taxon>
        <taxon>Pseudomonadati</taxon>
        <taxon>Pseudomonadota</taxon>
        <taxon>Betaproteobacteria</taxon>
        <taxon>Burkholderiales</taxon>
        <taxon>Burkholderiaceae</taxon>
        <taxon>Zeimonas</taxon>
    </lineage>
</organism>
<reference evidence="1 2" key="1">
    <citation type="submission" date="2019-06" db="EMBL/GenBank/DDBJ databases">
        <title>Quisquiliibacterium sp. nov., isolated from a maize field.</title>
        <authorList>
            <person name="Lin S.-Y."/>
            <person name="Tsai C.-F."/>
            <person name="Young C.-C."/>
        </authorList>
    </citation>
    <scope>NUCLEOTIDE SEQUENCE [LARGE SCALE GENOMIC DNA]</scope>
    <source>
        <strain evidence="1 2">CC-CFT501</strain>
    </source>
</reference>
<gene>
    <name evidence="1" type="ORF">FHP08_16185</name>
</gene>
<sequence length="401" mass="44656">MKEHRHARARERKAHLSPDAERMVAAALGLANSGSRIEDRFWEAQLAARIERLLDSGHIQAVYDSLDRLHQTDSEAYGALIEAVEEAAETVSTEIDGQRWDMLLVAAPLVVWTRFRIPSGPLPAEAAQALAAHWQGHVLSRPARFRMSPCLYSIDQLPRDFGELRRVTRKLGLAAVSGQAAKLDLKTLPETAEMLADSRFLLGVVAVPSGAPLFRWQESEPGDHASRVQCLEQWIAQARPNIEPLLPGCGFECLLPDAFHLNLRESDRRVRPYSIRAAVHYLTHALDIEPSQIRATVAPFGDERADEYRIGLSVGEDDEDVAHGIVWPLLGAESEDDEPPPLEQIREVLREVGVAEMRLWPDLTEPEFCEDCGVPLYPNGKGEVVHAEMPGDVEPDSTHFH</sequence>
<evidence type="ECO:0000313" key="2">
    <source>
        <dbReference type="Proteomes" id="UP000321548"/>
    </source>
</evidence>
<dbReference type="Pfam" id="PF11062">
    <property type="entry name" value="DUF2863"/>
    <property type="match status" value="1"/>
</dbReference>